<feature type="transmembrane region" description="Helical" evidence="1">
    <location>
        <begin position="88"/>
        <end position="112"/>
    </location>
</feature>
<sequence length="256" mass="28420">MANQENPYSAPASALSGNGVLERERAYSYQSLDSLTRPLRGLIIATIAMIGVTLVTLAYQWWTLQRTADHQFASDQTMMNAAHLSDQLFAAASGFLALVHFATYIFGGMWIYRAACNVRALGAQGLDDSPGWAVGWYFIPFASLAMPFRAMQQIWQSSLAPRQWKKLSTPGLLRWWWGMWLCINVFGMVVGIVVARSKLQSSNIPGLIQAVQITMLNYLVSITACTLFLMVVMRIAQMQAKQHLSMTPPALPPVTL</sequence>
<evidence type="ECO:0000313" key="3">
    <source>
        <dbReference type="EMBL" id="RDD82682.1"/>
    </source>
</evidence>
<dbReference type="InterPro" id="IPR025565">
    <property type="entry name" value="DUF4328"/>
</dbReference>
<gene>
    <name evidence="3" type="ORF">DVJ77_05515</name>
</gene>
<evidence type="ECO:0000256" key="1">
    <source>
        <dbReference type="SAM" id="Phobius"/>
    </source>
</evidence>
<evidence type="ECO:0000313" key="4">
    <source>
        <dbReference type="Proteomes" id="UP000253782"/>
    </source>
</evidence>
<keyword evidence="4" id="KW-1185">Reference proteome</keyword>
<organism evidence="3 4">
    <name type="scientific">Dyella tabacisoli</name>
    <dbReference type="NCBI Taxonomy" id="2282381"/>
    <lineage>
        <taxon>Bacteria</taxon>
        <taxon>Pseudomonadati</taxon>
        <taxon>Pseudomonadota</taxon>
        <taxon>Gammaproteobacteria</taxon>
        <taxon>Lysobacterales</taxon>
        <taxon>Rhodanobacteraceae</taxon>
        <taxon>Dyella</taxon>
    </lineage>
</organism>
<keyword evidence="1" id="KW-0472">Membrane</keyword>
<dbReference type="Proteomes" id="UP000253782">
    <property type="component" value="Unassembled WGS sequence"/>
</dbReference>
<comment type="caution">
    <text evidence="3">The sequence shown here is derived from an EMBL/GenBank/DDBJ whole genome shotgun (WGS) entry which is preliminary data.</text>
</comment>
<feature type="transmembrane region" description="Helical" evidence="1">
    <location>
        <begin position="42"/>
        <end position="62"/>
    </location>
</feature>
<reference evidence="3 4" key="1">
    <citation type="submission" date="2018-07" db="EMBL/GenBank/DDBJ databases">
        <title>Dyella tabacisoli L4-6T, whole genome shotgun sequence.</title>
        <authorList>
            <person name="Zhou X.-K."/>
            <person name="Li W.-J."/>
            <person name="Duan Y.-Q."/>
        </authorList>
    </citation>
    <scope>NUCLEOTIDE SEQUENCE [LARGE SCALE GENOMIC DNA]</scope>
    <source>
        <strain evidence="3 4">L4-6</strain>
    </source>
</reference>
<dbReference type="Pfam" id="PF14219">
    <property type="entry name" value="DUF4328"/>
    <property type="match status" value="1"/>
</dbReference>
<keyword evidence="1" id="KW-1133">Transmembrane helix</keyword>
<dbReference type="EMBL" id="QQAH01000004">
    <property type="protein sequence ID" value="RDD82682.1"/>
    <property type="molecule type" value="Genomic_DNA"/>
</dbReference>
<evidence type="ECO:0000259" key="2">
    <source>
        <dbReference type="Pfam" id="PF14219"/>
    </source>
</evidence>
<dbReference type="AlphaFoldDB" id="A0A369UPJ5"/>
<feature type="transmembrane region" description="Helical" evidence="1">
    <location>
        <begin position="215"/>
        <end position="236"/>
    </location>
</feature>
<feature type="transmembrane region" description="Helical" evidence="1">
    <location>
        <begin position="172"/>
        <end position="195"/>
    </location>
</feature>
<feature type="domain" description="DUF4328" evidence="2">
    <location>
        <begin position="79"/>
        <end position="236"/>
    </location>
</feature>
<name>A0A369UPJ5_9GAMM</name>
<dbReference type="RefSeq" id="WP_114844471.1">
    <property type="nucleotide sequence ID" value="NZ_JBHSPE010000001.1"/>
</dbReference>
<dbReference type="OrthoDB" id="4174975at2"/>
<keyword evidence="1" id="KW-0812">Transmembrane</keyword>
<accession>A0A369UPJ5</accession>
<protein>
    <submittedName>
        <fullName evidence="3">DUF4328 domain-containing protein</fullName>
    </submittedName>
</protein>
<proteinExistence type="predicted"/>